<sequence length="55" mass="6374">MNSITKYLWKSTFLNEDVCILGIGFGSFFFIKNRKLYKHQTSAYPANMGGYTDKK</sequence>
<gene>
    <name evidence="2" type="ORF">PI23P_04567</name>
</gene>
<evidence type="ECO:0000313" key="2">
    <source>
        <dbReference type="EMBL" id="EAR13741.1"/>
    </source>
</evidence>
<feature type="transmembrane region" description="Helical" evidence="1">
    <location>
        <begin position="12"/>
        <end position="31"/>
    </location>
</feature>
<protein>
    <submittedName>
        <fullName evidence="2">Uncharacterized protein</fullName>
    </submittedName>
</protein>
<name>A4BXQ0_9FLAO</name>
<dbReference type="EMBL" id="AAOG01000001">
    <property type="protein sequence ID" value="EAR13741.1"/>
    <property type="molecule type" value="Genomic_DNA"/>
</dbReference>
<accession>A4BXQ0</accession>
<proteinExistence type="predicted"/>
<evidence type="ECO:0000313" key="3">
    <source>
        <dbReference type="Proteomes" id="UP000003053"/>
    </source>
</evidence>
<dbReference type="Proteomes" id="UP000003053">
    <property type="component" value="Unassembled WGS sequence"/>
</dbReference>
<comment type="caution">
    <text evidence="2">The sequence shown here is derived from an EMBL/GenBank/DDBJ whole genome shotgun (WGS) entry which is preliminary data.</text>
</comment>
<keyword evidence="1" id="KW-1133">Transmembrane helix</keyword>
<keyword evidence="3" id="KW-1185">Reference proteome</keyword>
<keyword evidence="1" id="KW-0812">Transmembrane</keyword>
<dbReference type="AlphaFoldDB" id="A4BXQ0"/>
<reference evidence="2 3" key="1">
    <citation type="submission" date="2006-02" db="EMBL/GenBank/DDBJ databases">
        <authorList>
            <person name="Murray A."/>
            <person name="Staley J."/>
            <person name="Ferriera S."/>
            <person name="Johnson J."/>
            <person name="Kravitz S."/>
            <person name="Halpern A."/>
            <person name="Remington K."/>
            <person name="Beeson K."/>
            <person name="Tran B."/>
            <person name="Rogers Y.-H."/>
            <person name="Friedman R."/>
            <person name="Venter J.C."/>
        </authorList>
    </citation>
    <scope>NUCLEOTIDE SEQUENCE [LARGE SCALE GENOMIC DNA]</scope>
    <source>
        <strain evidence="2 3">23-P</strain>
    </source>
</reference>
<keyword evidence="1" id="KW-0472">Membrane</keyword>
<organism evidence="2 3">
    <name type="scientific">Polaribacter irgensii 23-P</name>
    <dbReference type="NCBI Taxonomy" id="313594"/>
    <lineage>
        <taxon>Bacteria</taxon>
        <taxon>Pseudomonadati</taxon>
        <taxon>Bacteroidota</taxon>
        <taxon>Flavobacteriia</taxon>
        <taxon>Flavobacteriales</taxon>
        <taxon>Flavobacteriaceae</taxon>
    </lineage>
</organism>
<dbReference type="HOGENOM" id="CLU_3028373_0_0_10"/>
<evidence type="ECO:0000256" key="1">
    <source>
        <dbReference type="SAM" id="Phobius"/>
    </source>
</evidence>